<dbReference type="InterPro" id="IPR045584">
    <property type="entry name" value="Pilin-like"/>
</dbReference>
<comment type="caution">
    <text evidence="13">The sequence shown here is derived from an EMBL/GenBank/DDBJ whole genome shotgun (WGS) entry which is preliminary data.</text>
</comment>
<dbReference type="GO" id="GO:0015627">
    <property type="term" value="C:type II protein secretion system complex"/>
    <property type="evidence" value="ECO:0007669"/>
    <property type="project" value="InterPro"/>
</dbReference>
<comment type="similarity">
    <text evidence="9">Belongs to the GSP H family.</text>
</comment>
<proteinExistence type="inferred from homology"/>
<comment type="subcellular location">
    <subcellularLocation>
        <location evidence="1">Cell inner membrane</location>
        <topology evidence="1">Single-pass membrane protein</topology>
    </subcellularLocation>
</comment>
<dbReference type="EMBL" id="RZGR01000006">
    <property type="protein sequence ID" value="RUQ89714.1"/>
    <property type="molecule type" value="Genomic_DNA"/>
</dbReference>
<evidence type="ECO:0000313" key="13">
    <source>
        <dbReference type="EMBL" id="RUQ89714.1"/>
    </source>
</evidence>
<evidence type="ECO:0000256" key="5">
    <source>
        <dbReference type="ARBA" id="ARBA00022519"/>
    </source>
</evidence>
<evidence type="ECO:0000256" key="8">
    <source>
        <dbReference type="ARBA" id="ARBA00023136"/>
    </source>
</evidence>
<keyword evidence="8 11" id="KW-0472">Membrane</keyword>
<evidence type="ECO:0000256" key="1">
    <source>
        <dbReference type="ARBA" id="ARBA00004377"/>
    </source>
</evidence>
<reference evidence="13 14" key="1">
    <citation type="submission" date="2018-12" db="EMBL/GenBank/DDBJ databases">
        <title>Legionella sp,whole genome shotgun sequence.</title>
        <authorList>
            <person name="Wu H."/>
        </authorList>
    </citation>
    <scope>NUCLEOTIDE SEQUENCE [LARGE SCALE GENOMIC DNA]</scope>
    <source>
        <strain evidence="14">km714</strain>
    </source>
</reference>
<feature type="transmembrane region" description="Helical" evidence="11">
    <location>
        <begin position="12"/>
        <end position="37"/>
    </location>
</feature>
<protein>
    <recommendedName>
        <fullName evidence="2">Type II secretion system protein H</fullName>
    </recommendedName>
    <alternativeName>
        <fullName evidence="10">General secretion pathway protein H</fullName>
    </alternativeName>
</protein>
<gene>
    <name evidence="13" type="ORF">EKM59_02850</name>
</gene>
<evidence type="ECO:0000256" key="9">
    <source>
        <dbReference type="ARBA" id="ARBA00025772"/>
    </source>
</evidence>
<dbReference type="InterPro" id="IPR022346">
    <property type="entry name" value="T2SS_GspH"/>
</dbReference>
<sequence length="170" mass="19745">MELAQPSNRKPIIYGGFTWIELLMALVIMATGFLLALPSLQASYERNHMETRLGEIETILRFARSQSLIQNQPLALTPLPAANDWAKGMILFTDNAKHTYQPDSKIFHEWRWRASDLQITWHGFYAKHYLIFADNLCESAMNGYFLIKNKTQQYKLIVNRLGRVRRTLIS</sequence>
<evidence type="ECO:0000256" key="6">
    <source>
        <dbReference type="ARBA" id="ARBA00022692"/>
    </source>
</evidence>
<dbReference type="SUPFAM" id="SSF54523">
    <property type="entry name" value="Pili subunits"/>
    <property type="match status" value="1"/>
</dbReference>
<dbReference type="OrthoDB" id="5653962at2"/>
<dbReference type="Proteomes" id="UP000288012">
    <property type="component" value="Unassembled WGS sequence"/>
</dbReference>
<dbReference type="GO" id="GO:0015628">
    <property type="term" value="P:protein secretion by the type II secretion system"/>
    <property type="evidence" value="ECO:0007669"/>
    <property type="project" value="InterPro"/>
</dbReference>
<evidence type="ECO:0000256" key="7">
    <source>
        <dbReference type="ARBA" id="ARBA00022989"/>
    </source>
</evidence>
<keyword evidence="7 11" id="KW-1133">Transmembrane helix</keyword>
<keyword evidence="5" id="KW-0997">Cell inner membrane</keyword>
<evidence type="ECO:0000256" key="4">
    <source>
        <dbReference type="ARBA" id="ARBA00022481"/>
    </source>
</evidence>
<evidence type="ECO:0000313" key="14">
    <source>
        <dbReference type="Proteomes" id="UP000288012"/>
    </source>
</evidence>
<keyword evidence="4" id="KW-0488">Methylation</keyword>
<accession>A0A433JKX1</accession>
<evidence type="ECO:0000256" key="11">
    <source>
        <dbReference type="SAM" id="Phobius"/>
    </source>
</evidence>
<evidence type="ECO:0000259" key="12">
    <source>
        <dbReference type="Pfam" id="PF12019"/>
    </source>
</evidence>
<dbReference type="AlphaFoldDB" id="A0A433JKX1"/>
<organism evidence="13 14">
    <name type="scientific">Legionella septentrionalis</name>
    <dbReference type="NCBI Taxonomy" id="2498109"/>
    <lineage>
        <taxon>Bacteria</taxon>
        <taxon>Pseudomonadati</taxon>
        <taxon>Pseudomonadota</taxon>
        <taxon>Gammaproteobacteria</taxon>
        <taxon>Legionellales</taxon>
        <taxon>Legionellaceae</taxon>
        <taxon>Legionella</taxon>
    </lineage>
</organism>
<keyword evidence="14" id="KW-1185">Reference proteome</keyword>
<dbReference type="Pfam" id="PF12019">
    <property type="entry name" value="GspH"/>
    <property type="match status" value="1"/>
</dbReference>
<feature type="domain" description="General secretion pathway GspH" evidence="12">
    <location>
        <begin position="55"/>
        <end position="162"/>
    </location>
</feature>
<evidence type="ECO:0000256" key="3">
    <source>
        <dbReference type="ARBA" id="ARBA00022475"/>
    </source>
</evidence>
<evidence type="ECO:0000256" key="2">
    <source>
        <dbReference type="ARBA" id="ARBA00021549"/>
    </source>
</evidence>
<dbReference type="RefSeq" id="WP_126953514.1">
    <property type="nucleotide sequence ID" value="NZ_RZGR01000006.1"/>
</dbReference>
<name>A0A433JKX1_9GAMM</name>
<dbReference type="Gene3D" id="3.55.40.10">
    <property type="entry name" value="minor pseudopilin epsh domain"/>
    <property type="match status" value="1"/>
</dbReference>
<evidence type="ECO:0000256" key="10">
    <source>
        <dbReference type="ARBA" id="ARBA00030775"/>
    </source>
</evidence>
<keyword evidence="6 11" id="KW-0812">Transmembrane</keyword>
<keyword evidence="3" id="KW-1003">Cell membrane</keyword>
<dbReference type="GO" id="GO:0005886">
    <property type="term" value="C:plasma membrane"/>
    <property type="evidence" value="ECO:0007669"/>
    <property type="project" value="UniProtKB-SubCell"/>
</dbReference>